<accession>A0A5B7DKM9</accession>
<sequence length="151" mass="16825">MLIGCSMRLRSELWPDHVMLQAHPWWNVVPSFLPPQPQGPLPLPPNDSPSPLVPGTPEVDFSALTLLVPLGKGVEGRTIPFRSDNLSYQGAVAGCLAHRWEGWLKIGAKTWILDVLREDYKIPFSAPYHSQPTSRNSEVIPQDHSKDKPFG</sequence>
<dbReference type="Proteomes" id="UP000324222">
    <property type="component" value="Unassembled WGS sequence"/>
</dbReference>
<name>A0A5B7DKM9_PORTR</name>
<feature type="region of interest" description="Disordered" evidence="1">
    <location>
        <begin position="127"/>
        <end position="151"/>
    </location>
</feature>
<evidence type="ECO:0000256" key="1">
    <source>
        <dbReference type="SAM" id="MobiDB-lite"/>
    </source>
</evidence>
<evidence type="ECO:0000313" key="3">
    <source>
        <dbReference type="Proteomes" id="UP000324222"/>
    </source>
</evidence>
<evidence type="ECO:0000313" key="2">
    <source>
        <dbReference type="EMBL" id="MPC21705.1"/>
    </source>
</evidence>
<protein>
    <submittedName>
        <fullName evidence="2">Uncharacterized protein</fullName>
    </submittedName>
</protein>
<reference evidence="2 3" key="1">
    <citation type="submission" date="2019-05" db="EMBL/GenBank/DDBJ databases">
        <title>Another draft genome of Portunus trituberculatus and its Hox gene families provides insights of decapod evolution.</title>
        <authorList>
            <person name="Jeong J.-H."/>
            <person name="Song I."/>
            <person name="Kim S."/>
            <person name="Choi T."/>
            <person name="Kim D."/>
            <person name="Ryu S."/>
            <person name="Kim W."/>
        </authorList>
    </citation>
    <scope>NUCLEOTIDE SEQUENCE [LARGE SCALE GENOMIC DNA]</scope>
    <source>
        <tissue evidence="2">Muscle</tissue>
    </source>
</reference>
<dbReference type="EMBL" id="VSRR010001006">
    <property type="protein sequence ID" value="MPC21705.1"/>
    <property type="molecule type" value="Genomic_DNA"/>
</dbReference>
<organism evidence="2 3">
    <name type="scientific">Portunus trituberculatus</name>
    <name type="common">Swimming crab</name>
    <name type="synonym">Neptunus trituberculatus</name>
    <dbReference type="NCBI Taxonomy" id="210409"/>
    <lineage>
        <taxon>Eukaryota</taxon>
        <taxon>Metazoa</taxon>
        <taxon>Ecdysozoa</taxon>
        <taxon>Arthropoda</taxon>
        <taxon>Crustacea</taxon>
        <taxon>Multicrustacea</taxon>
        <taxon>Malacostraca</taxon>
        <taxon>Eumalacostraca</taxon>
        <taxon>Eucarida</taxon>
        <taxon>Decapoda</taxon>
        <taxon>Pleocyemata</taxon>
        <taxon>Brachyura</taxon>
        <taxon>Eubrachyura</taxon>
        <taxon>Portunoidea</taxon>
        <taxon>Portunidae</taxon>
        <taxon>Portuninae</taxon>
        <taxon>Portunus</taxon>
    </lineage>
</organism>
<feature type="compositionally biased region" description="Polar residues" evidence="1">
    <location>
        <begin position="128"/>
        <end position="139"/>
    </location>
</feature>
<dbReference type="AlphaFoldDB" id="A0A5B7DKM9"/>
<proteinExistence type="predicted"/>
<feature type="compositionally biased region" description="Basic and acidic residues" evidence="1">
    <location>
        <begin position="141"/>
        <end position="151"/>
    </location>
</feature>
<gene>
    <name evidence="2" type="ORF">E2C01_014700</name>
</gene>
<keyword evidence="3" id="KW-1185">Reference proteome</keyword>
<comment type="caution">
    <text evidence="2">The sequence shown here is derived from an EMBL/GenBank/DDBJ whole genome shotgun (WGS) entry which is preliminary data.</text>
</comment>